<feature type="compositionally biased region" description="Basic and acidic residues" evidence="1">
    <location>
        <begin position="505"/>
        <end position="548"/>
    </location>
</feature>
<feature type="compositionally biased region" description="Low complexity" evidence="1">
    <location>
        <begin position="20"/>
        <end position="39"/>
    </location>
</feature>
<feature type="compositionally biased region" description="Basic residues" evidence="1">
    <location>
        <begin position="65"/>
        <end position="81"/>
    </location>
</feature>
<feature type="compositionally biased region" description="Basic and acidic residues" evidence="1">
    <location>
        <begin position="237"/>
        <end position="258"/>
    </location>
</feature>
<dbReference type="OrthoDB" id="6371270at2759"/>
<evidence type="ECO:0000313" key="2">
    <source>
        <dbReference type="EMBL" id="CDW41544.1"/>
    </source>
</evidence>
<feature type="compositionally biased region" description="Polar residues" evidence="1">
    <location>
        <begin position="800"/>
        <end position="814"/>
    </location>
</feature>
<feature type="compositionally biased region" description="Basic residues" evidence="1">
    <location>
        <begin position="658"/>
        <end position="670"/>
    </location>
</feature>
<feature type="compositionally biased region" description="Basic and acidic residues" evidence="1">
    <location>
        <begin position="314"/>
        <end position="329"/>
    </location>
</feature>
<feature type="compositionally biased region" description="Basic and acidic residues" evidence="1">
    <location>
        <begin position="613"/>
        <end position="622"/>
    </location>
</feature>
<feature type="compositionally biased region" description="Basic residues" evidence="1">
    <location>
        <begin position="40"/>
        <end position="49"/>
    </location>
</feature>
<sequence>NPPPILLTYSTSRHHHPRSSYHPSSNSNHHRTSPSQRSSSTRRRSHHHPASPPRRESSSNNPALLKRRASVLDYRHHRHLSRQNDSTTSSRSGLSRRKVSPDTLPDNNHQNEPQSNSSRIDQSDLRSQISKSRLDESLSYYYSSNDEDMNLEKELYPLGHYINNRAEMIEHIFSIIKEQKLNGMLTSNLKELSLEELKESCLIQLEGMSKQRIRCILAGQEMEESSNTEEEEEEDDRSSNHQDELCNKSDHDVDENSRPVDGIVLGDDEIVERKEDHKKVVVDDKKETHVDESHIVKDKVSTTKALSSPKKKKVETPSEEESKRDDNRNSKIISTSLKKIDVNISKKSKSALEEGTAPPQGEKSKMELLELEMRARAIKALLGKNEKCGEIKINLNTEEHIEEENEDTKKIRKEESLKRRKAREVLELSEAKKRDEEEKRELKQQEMLKRIEDHGREMKEKEAEEAKKKQEEGERLQIKKKKEEEHAKFLKWKQDKLFREEELKRQNKLNDEGKIKHSVKRNLDNLRRQDEDTLASRKRSASEKLVKRGHDKNKYRKKNVHTSSDEEQQDSERSKKLHQHSNKVEQHPQKAEEDVHSPVSSDDEELLKKERKTRAERVAEIRRQKRKVKRASDIEDGEVDTDGENFEPLDDRKSEKRTQKRSKKYVKRSHVYIADDSDKEKVLSSSENEDVNEKQRNSKKKQYKTESKTTKKLVDRKSEDNESELEIEKETEDERKAREESKKQEQKRLERMEKLQKNRLKRMQAFQQRTEIQEQKSSTEDSDAAEEGTEKKGDEKSNIQKESFSPKSGNNCFYQSYIEDKERKEIKDSPDKEKSEIPLQTPPPPPPAKKPLTKIDGVAQVAKLCESQGDFDSQPPPLSTVSKKEKQCVDKTREEKSLEKNKMDQEQEELDNQTWADRWYQDKTVLKVVKESKTYSKVRNNIKMKIDSKKEPPKDMDPERLNEEAAHLPDVSTVGSIQQYAKITGKTLEDIDKSRVDPENPKLSDLDDEISLGGGDEDLWGDIMGTHNECD</sequence>
<feature type="compositionally biased region" description="Basic and acidic residues" evidence="1">
    <location>
        <begin position="882"/>
        <end position="905"/>
    </location>
</feature>
<dbReference type="GO" id="GO:0042981">
    <property type="term" value="P:regulation of apoptotic process"/>
    <property type="evidence" value="ECO:0007669"/>
    <property type="project" value="InterPro"/>
</dbReference>
<feature type="compositionally biased region" description="Basic and acidic residues" evidence="1">
    <location>
        <begin position="788"/>
        <end position="799"/>
    </location>
</feature>
<feature type="compositionally biased region" description="Acidic residues" evidence="1">
    <location>
        <begin position="221"/>
        <end position="236"/>
    </location>
</feature>
<feature type="region of interest" description="Disordered" evidence="1">
    <location>
        <begin position="221"/>
        <end position="269"/>
    </location>
</feature>
<accession>A0A0K2UTE7</accession>
<feature type="region of interest" description="Disordered" evidence="1">
    <location>
        <begin position="428"/>
        <end position="485"/>
    </location>
</feature>
<feature type="compositionally biased region" description="Basic and acidic residues" evidence="1">
    <location>
        <begin position="818"/>
        <end position="836"/>
    </location>
</feature>
<reference evidence="2" key="1">
    <citation type="submission" date="2014-05" db="EMBL/GenBank/DDBJ databases">
        <authorList>
            <person name="Chronopoulou M."/>
        </authorList>
    </citation>
    <scope>NUCLEOTIDE SEQUENCE</scope>
    <source>
        <tissue evidence="2">Whole organism</tissue>
    </source>
</reference>
<protein>
    <submittedName>
        <fullName evidence="2">Uncharacterized protein</fullName>
    </submittedName>
</protein>
<feature type="compositionally biased region" description="Basic and acidic residues" evidence="1">
    <location>
        <begin position="991"/>
        <end position="1005"/>
    </location>
</feature>
<feature type="compositionally biased region" description="Acidic residues" evidence="1">
    <location>
        <begin position="634"/>
        <end position="648"/>
    </location>
</feature>
<feature type="region of interest" description="Disordered" evidence="1">
    <location>
        <begin position="1"/>
        <end position="129"/>
    </location>
</feature>
<feature type="compositionally biased region" description="Basic and acidic residues" evidence="1">
    <location>
        <begin position="284"/>
        <end position="301"/>
    </location>
</feature>
<dbReference type="Pfam" id="PF15335">
    <property type="entry name" value="CAAP1"/>
    <property type="match status" value="1"/>
</dbReference>
<feature type="region of interest" description="Disordered" evidence="1">
    <location>
        <begin position="284"/>
        <end position="367"/>
    </location>
</feature>
<feature type="compositionally biased region" description="Pro residues" evidence="1">
    <location>
        <begin position="840"/>
        <end position="849"/>
    </location>
</feature>
<dbReference type="AlphaFoldDB" id="A0A0K2UTE7"/>
<evidence type="ECO:0000256" key="1">
    <source>
        <dbReference type="SAM" id="MobiDB-lite"/>
    </source>
</evidence>
<feature type="compositionally biased region" description="Basic residues" evidence="1">
    <location>
        <begin position="549"/>
        <end position="560"/>
    </location>
</feature>
<organism evidence="2">
    <name type="scientific">Lepeophtheirus salmonis</name>
    <name type="common">Salmon louse</name>
    <name type="synonym">Caligus salmonis</name>
    <dbReference type="NCBI Taxonomy" id="72036"/>
    <lineage>
        <taxon>Eukaryota</taxon>
        <taxon>Metazoa</taxon>
        <taxon>Ecdysozoa</taxon>
        <taxon>Arthropoda</taxon>
        <taxon>Crustacea</taxon>
        <taxon>Multicrustacea</taxon>
        <taxon>Hexanauplia</taxon>
        <taxon>Copepoda</taxon>
        <taxon>Siphonostomatoida</taxon>
        <taxon>Caligidae</taxon>
        <taxon>Lepeophtheirus</taxon>
    </lineage>
</organism>
<dbReference type="EMBL" id="HACA01024183">
    <property type="protein sequence ID" value="CDW41544.1"/>
    <property type="molecule type" value="Transcribed_RNA"/>
</dbReference>
<proteinExistence type="predicted"/>
<feature type="compositionally biased region" description="Polar residues" evidence="1">
    <location>
        <begin position="105"/>
        <end position="129"/>
    </location>
</feature>
<feature type="region of interest" description="Disordered" evidence="1">
    <location>
        <begin position="991"/>
        <end position="1031"/>
    </location>
</feature>
<feature type="compositionally biased region" description="Acidic residues" evidence="1">
    <location>
        <begin position="1006"/>
        <end position="1020"/>
    </location>
</feature>
<name>A0A0K2UTE7_LEPSM</name>
<feature type="compositionally biased region" description="Basic and acidic residues" evidence="1">
    <location>
        <begin position="703"/>
        <end position="756"/>
    </location>
</feature>
<dbReference type="PANTHER" id="PTHR14740:SF3">
    <property type="entry name" value="CASPASE ACTIVITY AND APOPTOSIS INHIBITOR 1"/>
    <property type="match status" value="1"/>
</dbReference>
<feature type="region of interest" description="Disordered" evidence="1">
    <location>
        <begin position="505"/>
        <end position="914"/>
    </location>
</feature>
<feature type="compositionally biased region" description="Basic and acidic residues" evidence="1">
    <location>
        <begin position="582"/>
        <end position="596"/>
    </location>
</feature>
<feature type="non-terminal residue" evidence="2">
    <location>
        <position position="1"/>
    </location>
</feature>
<dbReference type="InterPro" id="IPR038991">
    <property type="entry name" value="CAAP1"/>
</dbReference>
<dbReference type="PANTHER" id="PTHR14740">
    <property type="entry name" value="CASPASE ACTIVITY AND APOPTOSIS INHIBITOR 1"/>
    <property type="match status" value="1"/>
</dbReference>